<feature type="transmembrane region" description="Helical" evidence="1">
    <location>
        <begin position="141"/>
        <end position="159"/>
    </location>
</feature>
<keyword evidence="3" id="KW-1185">Reference proteome</keyword>
<gene>
    <name evidence="2" type="ORF">CMV_023020</name>
</gene>
<dbReference type="AlphaFoldDB" id="A0A8J4QS13"/>
<evidence type="ECO:0000313" key="2">
    <source>
        <dbReference type="EMBL" id="KAF3951316.1"/>
    </source>
</evidence>
<evidence type="ECO:0000256" key="1">
    <source>
        <dbReference type="SAM" id="Phobius"/>
    </source>
</evidence>
<keyword evidence="1" id="KW-1133">Transmembrane helix</keyword>
<name>A0A8J4QS13_9ROSI</name>
<evidence type="ECO:0000313" key="3">
    <source>
        <dbReference type="Proteomes" id="UP000737018"/>
    </source>
</evidence>
<organism evidence="2 3">
    <name type="scientific">Castanea mollissima</name>
    <name type="common">Chinese chestnut</name>
    <dbReference type="NCBI Taxonomy" id="60419"/>
    <lineage>
        <taxon>Eukaryota</taxon>
        <taxon>Viridiplantae</taxon>
        <taxon>Streptophyta</taxon>
        <taxon>Embryophyta</taxon>
        <taxon>Tracheophyta</taxon>
        <taxon>Spermatophyta</taxon>
        <taxon>Magnoliopsida</taxon>
        <taxon>eudicotyledons</taxon>
        <taxon>Gunneridae</taxon>
        <taxon>Pentapetalae</taxon>
        <taxon>rosids</taxon>
        <taxon>fabids</taxon>
        <taxon>Fagales</taxon>
        <taxon>Fagaceae</taxon>
        <taxon>Castanea</taxon>
    </lineage>
</organism>
<comment type="caution">
    <text evidence="2">The sequence shown here is derived from an EMBL/GenBank/DDBJ whole genome shotgun (WGS) entry which is preliminary data.</text>
</comment>
<dbReference type="OrthoDB" id="1745749at2759"/>
<feature type="transmembrane region" description="Helical" evidence="1">
    <location>
        <begin position="108"/>
        <end position="129"/>
    </location>
</feature>
<dbReference type="Proteomes" id="UP000737018">
    <property type="component" value="Unassembled WGS sequence"/>
</dbReference>
<sequence length="184" mass="19914">MANPFKLFFVPIIQLFSKIYPQLPRPSTSAEAVDSKVVAPLLARGNAVDQTEAAGNGAKKQGQEAGLALVHHMEWAEIVIGFCLASAIDIALLPVQEHSQESQLPVPFHLFSLAILLALSSTVVSKFINPKFFLTVQVLEKCGVFFAVTACFMAITIPFPSCLKFASWAVYVISVLAILICGCF</sequence>
<keyword evidence="1" id="KW-0472">Membrane</keyword>
<dbReference type="EMBL" id="JRKL02005004">
    <property type="protein sequence ID" value="KAF3951316.1"/>
    <property type="molecule type" value="Genomic_DNA"/>
</dbReference>
<dbReference type="PANTHER" id="PTHR34741">
    <property type="entry name" value="IMAP FAMILY MEMBER 1, PUTATIVE-RELATED"/>
    <property type="match status" value="1"/>
</dbReference>
<accession>A0A8J4QS13</accession>
<protein>
    <submittedName>
        <fullName evidence="2">Uncharacterized protein</fullName>
    </submittedName>
</protein>
<keyword evidence="1" id="KW-0812">Transmembrane</keyword>
<feature type="transmembrane region" description="Helical" evidence="1">
    <location>
        <begin position="165"/>
        <end position="183"/>
    </location>
</feature>
<proteinExistence type="predicted"/>
<reference evidence="2" key="1">
    <citation type="submission" date="2020-03" db="EMBL/GenBank/DDBJ databases">
        <title>Castanea mollissima Vanexum genome sequencing.</title>
        <authorList>
            <person name="Staton M."/>
        </authorList>
    </citation>
    <scope>NUCLEOTIDE SEQUENCE</scope>
    <source>
        <tissue evidence="2">Leaf</tissue>
    </source>
</reference>
<dbReference type="PANTHER" id="PTHR34741:SF2">
    <property type="entry name" value="VESICLE TRANSPORT PROTEIN"/>
    <property type="match status" value="1"/>
</dbReference>